<gene>
    <name evidence="2" type="ORF">CAEBREN_24527</name>
</gene>
<feature type="signal peptide" evidence="1">
    <location>
        <begin position="1"/>
        <end position="18"/>
    </location>
</feature>
<evidence type="ECO:0000256" key="1">
    <source>
        <dbReference type="SAM" id="SignalP"/>
    </source>
</evidence>
<accession>G0NYT8</accession>
<name>G0NYT8_CAEBE</name>
<evidence type="ECO:0000313" key="2">
    <source>
        <dbReference type="EMBL" id="EGT40215.1"/>
    </source>
</evidence>
<dbReference type="HOGENOM" id="CLU_158838_0_0_1"/>
<reference evidence="3" key="1">
    <citation type="submission" date="2011-07" db="EMBL/GenBank/DDBJ databases">
        <authorList>
            <consortium name="Caenorhabditis brenneri Sequencing and Analysis Consortium"/>
            <person name="Wilson R.K."/>
        </authorList>
    </citation>
    <scope>NUCLEOTIDE SEQUENCE [LARGE SCALE GENOMIC DNA]</scope>
    <source>
        <strain evidence="3">PB2801</strain>
    </source>
</reference>
<keyword evidence="3" id="KW-1185">Reference proteome</keyword>
<feature type="chain" id="PRO_5003406117" evidence="1">
    <location>
        <begin position="19"/>
        <end position="129"/>
    </location>
</feature>
<organism evidence="3">
    <name type="scientific">Caenorhabditis brenneri</name>
    <name type="common">Nematode worm</name>
    <dbReference type="NCBI Taxonomy" id="135651"/>
    <lineage>
        <taxon>Eukaryota</taxon>
        <taxon>Metazoa</taxon>
        <taxon>Ecdysozoa</taxon>
        <taxon>Nematoda</taxon>
        <taxon>Chromadorea</taxon>
        <taxon>Rhabditida</taxon>
        <taxon>Rhabditina</taxon>
        <taxon>Rhabditomorpha</taxon>
        <taxon>Rhabditoidea</taxon>
        <taxon>Rhabditidae</taxon>
        <taxon>Peloderinae</taxon>
        <taxon>Caenorhabditis</taxon>
    </lineage>
</organism>
<keyword evidence="1" id="KW-0732">Signal</keyword>
<sequence length="129" mass="14673">MFSPTILLILNLALPAFGISCYKSDPLFNTQGVQHHMSFCTAIYDVANKHGTFNGGDRDPVRTEKFKMDSNLGKDCRVQKAQNDVDGEWFETYTCHCFTPMCNFPFSFEEFKARGFTLAPHPSKAFSIW</sequence>
<dbReference type="AlphaFoldDB" id="G0NYT8"/>
<dbReference type="FunCoup" id="G0NYT8">
    <property type="interactions" value="1088"/>
</dbReference>
<dbReference type="InParanoid" id="G0NYT8"/>
<dbReference type="EMBL" id="GL379984">
    <property type="protein sequence ID" value="EGT40215.1"/>
    <property type="molecule type" value="Genomic_DNA"/>
</dbReference>
<dbReference type="Proteomes" id="UP000008068">
    <property type="component" value="Unassembled WGS sequence"/>
</dbReference>
<protein>
    <submittedName>
        <fullName evidence="2">Uncharacterized protein</fullName>
    </submittedName>
</protein>
<dbReference type="eggNOG" id="ENOG502TIZE">
    <property type="taxonomic scope" value="Eukaryota"/>
</dbReference>
<dbReference type="OMA" id="NEWEASM"/>
<evidence type="ECO:0000313" key="3">
    <source>
        <dbReference type="Proteomes" id="UP000008068"/>
    </source>
</evidence>
<proteinExistence type="predicted"/>